<evidence type="ECO:0000256" key="2">
    <source>
        <dbReference type="SAM" id="Phobius"/>
    </source>
</evidence>
<protein>
    <recommendedName>
        <fullName evidence="5">DUF4247 domain-containing protein</fullName>
    </recommendedName>
</protein>
<evidence type="ECO:0000256" key="1">
    <source>
        <dbReference type="SAM" id="MobiDB-lite"/>
    </source>
</evidence>
<accession>A0ABV3SV00</accession>
<feature type="compositionally biased region" description="Gly residues" evidence="1">
    <location>
        <begin position="461"/>
        <end position="476"/>
    </location>
</feature>
<comment type="caution">
    <text evidence="3">The sequence shown here is derived from an EMBL/GenBank/DDBJ whole genome shotgun (WGS) entry which is preliminary data.</text>
</comment>
<keyword evidence="2" id="KW-1133">Transmembrane helix</keyword>
<evidence type="ECO:0000313" key="4">
    <source>
        <dbReference type="Proteomes" id="UP001556631"/>
    </source>
</evidence>
<feature type="region of interest" description="Disordered" evidence="1">
    <location>
        <begin position="455"/>
        <end position="504"/>
    </location>
</feature>
<name>A0ABV3SV00_9ACTN</name>
<keyword evidence="4" id="KW-1185">Reference proteome</keyword>
<keyword evidence="2" id="KW-0812">Transmembrane</keyword>
<feature type="region of interest" description="Disordered" evidence="1">
    <location>
        <begin position="28"/>
        <end position="47"/>
    </location>
</feature>
<feature type="compositionally biased region" description="Basic and acidic residues" evidence="1">
    <location>
        <begin position="350"/>
        <end position="368"/>
    </location>
</feature>
<reference evidence="3 4" key="1">
    <citation type="submission" date="2024-07" db="EMBL/GenBank/DDBJ databases">
        <authorList>
            <person name="Lee S."/>
            <person name="Kang M."/>
        </authorList>
    </citation>
    <scope>NUCLEOTIDE SEQUENCE [LARGE SCALE GENOMIC DNA]</scope>
    <source>
        <strain evidence="3 4">DS6</strain>
    </source>
</reference>
<dbReference type="EMBL" id="JBFPJR010000005">
    <property type="protein sequence ID" value="MEX0426766.1"/>
    <property type="molecule type" value="Genomic_DNA"/>
</dbReference>
<dbReference type="Proteomes" id="UP001556631">
    <property type="component" value="Unassembled WGS sequence"/>
</dbReference>
<evidence type="ECO:0000313" key="3">
    <source>
        <dbReference type="EMBL" id="MEX0426766.1"/>
    </source>
</evidence>
<sequence>MKINLAKVLPWLAVIVGVIIWISAQASGSSGSGGSYDDSSPSISTSADRTAADNYLDQVAAHLARPGLWVDPSVRHGDLDAATIAALDARAKKTDGPVRIAVIPASKLADPAASDEDAYSSYVSSYVAARLVYDPADVDGLIYDRVGADGTYAVLVDASSQAQGRGFWADQWAEDGPTYDVGGAADHALDCCAPAYDAILSAFLDGAGHVHHSPWPIIGLVVGAILVVIGLVIGLRWWLRRRRRITADKEVAEALRPTLTEEVIELEQKVGSLPPYAGDPHAPVATATTRVLDLVEEARQRLDKPSRMDTPEEAEEVTERLGEARYQLTVIAALEAGLPAPGRTPPCFFDPRHGPSIDRRPFTPETGREMSVPVCADCRERLDHQQTPEIRTLPYAGGVRFYWDAGRYSRPYLNGYWRHEIFPDRRVERDRRTPAAPVSFGRSASPAHEPIFQFVWEPSSGDGGSRGGWGSSGGGRSWSSSSRRSFGGGSSHRSSHRSGGGHGF</sequence>
<dbReference type="RefSeq" id="WP_367991510.1">
    <property type="nucleotide sequence ID" value="NZ_JBFPJR010000005.1"/>
</dbReference>
<proteinExistence type="predicted"/>
<keyword evidence="2" id="KW-0472">Membrane</keyword>
<evidence type="ECO:0008006" key="5">
    <source>
        <dbReference type="Google" id="ProtNLM"/>
    </source>
</evidence>
<feature type="transmembrane region" description="Helical" evidence="2">
    <location>
        <begin position="215"/>
        <end position="239"/>
    </location>
</feature>
<organism evidence="3 4">
    <name type="scientific">Nocardioides eburneus</name>
    <dbReference type="NCBI Taxonomy" id="3231482"/>
    <lineage>
        <taxon>Bacteria</taxon>
        <taxon>Bacillati</taxon>
        <taxon>Actinomycetota</taxon>
        <taxon>Actinomycetes</taxon>
        <taxon>Propionibacteriales</taxon>
        <taxon>Nocardioidaceae</taxon>
        <taxon>Nocardioides</taxon>
    </lineage>
</organism>
<gene>
    <name evidence="3" type="ORF">AB3X52_03965</name>
</gene>
<feature type="region of interest" description="Disordered" evidence="1">
    <location>
        <begin position="348"/>
        <end position="368"/>
    </location>
</feature>